<keyword evidence="3" id="KW-1185">Reference proteome</keyword>
<comment type="caution">
    <text evidence="2">The sequence shown here is derived from an EMBL/GenBank/DDBJ whole genome shotgun (WGS) entry which is preliminary data.</text>
</comment>
<organism evidence="2 3">
    <name type="scientific">Niabella pedocola</name>
    <dbReference type="NCBI Taxonomy" id="1752077"/>
    <lineage>
        <taxon>Bacteria</taxon>
        <taxon>Pseudomonadati</taxon>
        <taxon>Bacteroidota</taxon>
        <taxon>Chitinophagia</taxon>
        <taxon>Chitinophagales</taxon>
        <taxon>Chitinophagaceae</taxon>
        <taxon>Niabella</taxon>
    </lineage>
</organism>
<proteinExistence type="predicted"/>
<dbReference type="CDD" id="cd00102">
    <property type="entry name" value="IPT"/>
    <property type="match status" value="1"/>
</dbReference>
<dbReference type="InterPro" id="IPR013783">
    <property type="entry name" value="Ig-like_fold"/>
</dbReference>
<keyword evidence="2" id="KW-0378">Hydrolase</keyword>
<protein>
    <submittedName>
        <fullName evidence="2">Phosphodiester glycosidase family protein</fullName>
    </submittedName>
</protein>
<sequence>MKTFGNWKLLLLIMGIFVSCNKDYTGKEQELEEGKGAPNISALSKTSGNIGDTLRIMGSFPNGGEVTFGVQKLDVVSATDKEIVVVVPFGTGSAFVMVNSGVFRSNKVTFTYMLPPAKEGVKIGDNYYDIDTTTIMDVGPGTKYMVLNFTDRYTTNHLKVHLTFIDAKNPRVSFKTVLARDTVLNTETVPAMAVRKTVAGTNYFAGINGDLFNNTAGNANLGRVNNTCIVDGLITNMNYATPTYAPVYFNGKTIYFDPFEFVSYVQVPDGEKVAIKNVNNSRAQDDLILFNPARGKSTQTNNFGTEMAVTPVSGGWGDYTNVKVKINTKVVYGQFGNTAIPANGAVISGHDFSAIPLNRYGVGDVLTIANYARNTATGAIAQQMVSGDLRILDNGQVLNPVATRAARTVIGASADKSVIVFCAAEGVIAGESVGISTNDLAEILKLYGVADAVHMNGGALSTMYVKGAGFNNTGLVNRPGNTTTAPNAGNALFVTSNAPTDNVVVKLIADLYAPRVKAGAAITPKFYGLNQYGHIVSSNISGVSLTEANGLGTVSGTTFTAGTTTGLTELVATYNGMTTKVTVKIVP</sequence>
<name>A0ABS8PMB7_9BACT</name>
<gene>
    <name evidence="2" type="ORF">LQ567_05690</name>
</gene>
<dbReference type="GO" id="GO:0016798">
    <property type="term" value="F:hydrolase activity, acting on glycosyl bonds"/>
    <property type="evidence" value="ECO:0007669"/>
    <property type="project" value="UniProtKB-KW"/>
</dbReference>
<dbReference type="InterPro" id="IPR018711">
    <property type="entry name" value="NAGPA"/>
</dbReference>
<evidence type="ECO:0000313" key="2">
    <source>
        <dbReference type="EMBL" id="MCD2422246.1"/>
    </source>
</evidence>
<accession>A0ABS8PMB7</accession>
<reference evidence="2 3" key="1">
    <citation type="submission" date="2021-11" db="EMBL/GenBank/DDBJ databases">
        <title>Genomic of Niabella pedocola.</title>
        <authorList>
            <person name="Wu T."/>
        </authorList>
    </citation>
    <scope>NUCLEOTIDE SEQUENCE [LARGE SCALE GENOMIC DNA]</scope>
    <source>
        <strain evidence="2 3">JCM 31011</strain>
    </source>
</reference>
<evidence type="ECO:0000313" key="3">
    <source>
        <dbReference type="Proteomes" id="UP001199816"/>
    </source>
</evidence>
<keyword evidence="2" id="KW-0326">Glycosidase</keyword>
<dbReference type="Gene3D" id="2.60.40.10">
    <property type="entry name" value="Immunoglobulins"/>
    <property type="match status" value="1"/>
</dbReference>
<dbReference type="InterPro" id="IPR014756">
    <property type="entry name" value="Ig_E-set"/>
</dbReference>
<dbReference type="PROSITE" id="PS51257">
    <property type="entry name" value="PROKAR_LIPOPROTEIN"/>
    <property type="match status" value="1"/>
</dbReference>
<evidence type="ECO:0000259" key="1">
    <source>
        <dbReference type="Pfam" id="PF09992"/>
    </source>
</evidence>
<dbReference type="EMBL" id="JAJNEC010000004">
    <property type="protein sequence ID" value="MCD2422246.1"/>
    <property type="molecule type" value="Genomic_DNA"/>
</dbReference>
<feature type="domain" description="Phosphodiester glycosidase" evidence="1">
    <location>
        <begin position="321"/>
        <end position="494"/>
    </location>
</feature>
<dbReference type="Pfam" id="PF09992">
    <property type="entry name" value="NAGPA"/>
    <property type="match status" value="1"/>
</dbReference>
<dbReference type="SUPFAM" id="SSF81296">
    <property type="entry name" value="E set domains"/>
    <property type="match status" value="1"/>
</dbReference>
<dbReference type="Proteomes" id="UP001199816">
    <property type="component" value="Unassembled WGS sequence"/>
</dbReference>
<dbReference type="RefSeq" id="WP_231003149.1">
    <property type="nucleotide sequence ID" value="NZ_JAJNEC010000004.1"/>
</dbReference>